<accession>A0A919KL67</accession>
<dbReference type="Proteomes" id="UP000617734">
    <property type="component" value="Unassembled WGS sequence"/>
</dbReference>
<protein>
    <submittedName>
        <fullName evidence="2">Uncharacterized protein</fullName>
    </submittedName>
</protein>
<feature type="region of interest" description="Disordered" evidence="1">
    <location>
        <begin position="1"/>
        <end position="100"/>
    </location>
</feature>
<evidence type="ECO:0000313" key="3">
    <source>
        <dbReference type="Proteomes" id="UP000617734"/>
    </source>
</evidence>
<keyword evidence="3" id="KW-1185">Reference proteome</keyword>
<sequence>MVPGGSMITKRVTNNDPNVVTSKKLMPELSDCGTSVAPPGPDGARADLGGRISRGRVGVRAGGRRQGRAEDPRRAPGGAPGRTPAGTRPGVGRPAGVGRW</sequence>
<reference evidence="2" key="2">
    <citation type="submission" date="2020-09" db="EMBL/GenBank/DDBJ databases">
        <authorList>
            <person name="Sun Q."/>
            <person name="Ohkuma M."/>
        </authorList>
    </citation>
    <scope>NUCLEOTIDE SEQUENCE</scope>
    <source>
        <strain evidence="2">JCM 4646</strain>
    </source>
</reference>
<comment type="caution">
    <text evidence="2">The sequence shown here is derived from an EMBL/GenBank/DDBJ whole genome shotgun (WGS) entry which is preliminary data.</text>
</comment>
<feature type="compositionally biased region" description="Polar residues" evidence="1">
    <location>
        <begin position="11"/>
        <end position="21"/>
    </location>
</feature>
<proteinExistence type="predicted"/>
<evidence type="ECO:0000313" key="2">
    <source>
        <dbReference type="EMBL" id="GHH62286.1"/>
    </source>
</evidence>
<feature type="compositionally biased region" description="Low complexity" evidence="1">
    <location>
        <begin position="75"/>
        <end position="92"/>
    </location>
</feature>
<dbReference type="AlphaFoldDB" id="A0A919KL67"/>
<name>A0A919KL67_9ACTN</name>
<organism evidence="2 3">
    <name type="scientific">Kitasatospora indigofera</name>
    <dbReference type="NCBI Taxonomy" id="67307"/>
    <lineage>
        <taxon>Bacteria</taxon>
        <taxon>Bacillati</taxon>
        <taxon>Actinomycetota</taxon>
        <taxon>Actinomycetes</taxon>
        <taxon>Kitasatosporales</taxon>
        <taxon>Streptomycetaceae</taxon>
        <taxon>Kitasatospora</taxon>
    </lineage>
</organism>
<feature type="compositionally biased region" description="Low complexity" evidence="1">
    <location>
        <begin position="49"/>
        <end position="59"/>
    </location>
</feature>
<evidence type="ECO:0000256" key="1">
    <source>
        <dbReference type="SAM" id="MobiDB-lite"/>
    </source>
</evidence>
<reference evidence="2" key="1">
    <citation type="journal article" date="2014" name="Int. J. Syst. Evol. Microbiol.">
        <title>Complete genome sequence of Corynebacterium casei LMG S-19264T (=DSM 44701T), isolated from a smear-ripened cheese.</title>
        <authorList>
            <consortium name="US DOE Joint Genome Institute (JGI-PGF)"/>
            <person name="Walter F."/>
            <person name="Albersmeier A."/>
            <person name="Kalinowski J."/>
            <person name="Ruckert C."/>
        </authorList>
    </citation>
    <scope>NUCLEOTIDE SEQUENCE</scope>
    <source>
        <strain evidence="2">JCM 4646</strain>
    </source>
</reference>
<dbReference type="EMBL" id="BNBO01000003">
    <property type="protein sequence ID" value="GHH62286.1"/>
    <property type="molecule type" value="Genomic_DNA"/>
</dbReference>
<gene>
    <name evidence="2" type="ORF">GCM10018781_10240</name>
</gene>